<dbReference type="RefSeq" id="XP_020049486.1">
    <property type="nucleotide sequence ID" value="XM_020188977.1"/>
</dbReference>
<dbReference type="InParanoid" id="A0A1D2VNK6"/>
<accession>A0A1D2VNK6</accession>
<dbReference type="GeneID" id="30962613"/>
<evidence type="ECO:0000313" key="2">
    <source>
        <dbReference type="EMBL" id="ODV63179.1"/>
    </source>
</evidence>
<feature type="region of interest" description="Disordered" evidence="1">
    <location>
        <begin position="55"/>
        <end position="83"/>
    </location>
</feature>
<organism evidence="2 3">
    <name type="scientific">Ascoidea rubescens DSM 1968</name>
    <dbReference type="NCBI Taxonomy" id="1344418"/>
    <lineage>
        <taxon>Eukaryota</taxon>
        <taxon>Fungi</taxon>
        <taxon>Dikarya</taxon>
        <taxon>Ascomycota</taxon>
        <taxon>Saccharomycotina</taxon>
        <taxon>Saccharomycetes</taxon>
        <taxon>Ascoideaceae</taxon>
        <taxon>Ascoidea</taxon>
    </lineage>
</organism>
<gene>
    <name evidence="2" type="ORF">ASCRUDRAFT_127798</name>
</gene>
<reference evidence="3" key="1">
    <citation type="submission" date="2016-05" db="EMBL/GenBank/DDBJ databases">
        <title>Comparative genomics of biotechnologically important yeasts.</title>
        <authorList>
            <consortium name="DOE Joint Genome Institute"/>
            <person name="Riley R."/>
            <person name="Haridas S."/>
            <person name="Wolfe K.H."/>
            <person name="Lopes M.R."/>
            <person name="Hittinger C.T."/>
            <person name="Goker M."/>
            <person name="Salamov A."/>
            <person name="Wisecaver J."/>
            <person name="Long T.M."/>
            <person name="Aerts A.L."/>
            <person name="Barry K."/>
            <person name="Choi C."/>
            <person name="Clum A."/>
            <person name="Coughlan A.Y."/>
            <person name="Deshpande S."/>
            <person name="Douglass A.P."/>
            <person name="Hanson S.J."/>
            <person name="Klenk H.-P."/>
            <person name="Labutti K."/>
            <person name="Lapidus A."/>
            <person name="Lindquist E."/>
            <person name="Lipzen A."/>
            <person name="Meier-Kolthoff J.P."/>
            <person name="Ohm R.A."/>
            <person name="Otillar R.P."/>
            <person name="Pangilinan J."/>
            <person name="Peng Y."/>
            <person name="Rokas A."/>
            <person name="Rosa C.A."/>
            <person name="Scheuner C."/>
            <person name="Sibirny A.A."/>
            <person name="Slot J.C."/>
            <person name="Stielow J.B."/>
            <person name="Sun H."/>
            <person name="Kurtzman C.P."/>
            <person name="Blackwell M."/>
            <person name="Grigoriev I.V."/>
            <person name="Jeffries T.W."/>
        </authorList>
    </citation>
    <scope>NUCLEOTIDE SEQUENCE [LARGE SCALE GENOMIC DNA]</scope>
    <source>
        <strain evidence="3">DSM 1968</strain>
    </source>
</reference>
<evidence type="ECO:0000256" key="1">
    <source>
        <dbReference type="SAM" id="MobiDB-lite"/>
    </source>
</evidence>
<feature type="compositionally biased region" description="Gly residues" evidence="1">
    <location>
        <begin position="58"/>
        <end position="68"/>
    </location>
</feature>
<sequence>MLSETEQCWGFQIGAAKEPAMIGWRGLAGEQVQSRSRSGMCWRFGGRLCSSFLTGSRKGPGNGNGNGRGKPSPRCAGVAVNLR</sequence>
<dbReference type="AlphaFoldDB" id="A0A1D2VNK6"/>
<dbReference type="Proteomes" id="UP000095038">
    <property type="component" value="Unassembled WGS sequence"/>
</dbReference>
<evidence type="ECO:0000313" key="3">
    <source>
        <dbReference type="Proteomes" id="UP000095038"/>
    </source>
</evidence>
<dbReference type="EMBL" id="KV454476">
    <property type="protein sequence ID" value="ODV63179.1"/>
    <property type="molecule type" value="Genomic_DNA"/>
</dbReference>
<protein>
    <submittedName>
        <fullName evidence="2">Uncharacterized protein</fullName>
    </submittedName>
</protein>
<name>A0A1D2VNK6_9ASCO</name>
<keyword evidence="3" id="KW-1185">Reference proteome</keyword>
<proteinExistence type="predicted"/>